<keyword evidence="2" id="KW-1185">Reference proteome</keyword>
<dbReference type="PANTHER" id="PTHR46060">
    <property type="entry name" value="MARINER MOS1 TRANSPOSASE-LIKE PROTEIN"/>
    <property type="match status" value="1"/>
</dbReference>
<proteinExistence type="predicted"/>
<comment type="caution">
    <text evidence="1">The sequence shown here is derived from an EMBL/GenBank/DDBJ whole genome shotgun (WGS) entry which is preliminary data.</text>
</comment>
<evidence type="ECO:0008006" key="3">
    <source>
        <dbReference type="Google" id="ProtNLM"/>
    </source>
</evidence>
<dbReference type="Proteomes" id="UP000299102">
    <property type="component" value="Unassembled WGS sequence"/>
</dbReference>
<sequence>MSRAHKILHERLAVRKLCTRWIPHNSTEAQKLRRINWCREMMQRFDDSDSNAVYEVVTDGDSWIHCYDPETKRQSAKWVFHFEEFLTKVKRGRSVRKKVVDPFVEMTLR</sequence>
<evidence type="ECO:0000313" key="1">
    <source>
        <dbReference type="EMBL" id="GBP26596.1"/>
    </source>
</evidence>
<evidence type="ECO:0000313" key="2">
    <source>
        <dbReference type="Proteomes" id="UP000299102"/>
    </source>
</evidence>
<dbReference type="EMBL" id="BGZK01000182">
    <property type="protein sequence ID" value="GBP26596.1"/>
    <property type="molecule type" value="Genomic_DNA"/>
</dbReference>
<dbReference type="PANTHER" id="PTHR46060:SF1">
    <property type="entry name" value="MARINER MOS1 TRANSPOSASE-LIKE PROTEIN"/>
    <property type="match status" value="1"/>
</dbReference>
<accession>A0A4C1UKV2</accession>
<protein>
    <recommendedName>
        <fullName evidence="3">Mariner Mos1 transposase</fullName>
    </recommendedName>
</protein>
<dbReference type="Gene3D" id="3.30.420.10">
    <property type="entry name" value="Ribonuclease H-like superfamily/Ribonuclease H"/>
    <property type="match status" value="1"/>
</dbReference>
<organism evidence="1 2">
    <name type="scientific">Eumeta variegata</name>
    <name type="common">Bagworm moth</name>
    <name type="synonym">Eumeta japonica</name>
    <dbReference type="NCBI Taxonomy" id="151549"/>
    <lineage>
        <taxon>Eukaryota</taxon>
        <taxon>Metazoa</taxon>
        <taxon>Ecdysozoa</taxon>
        <taxon>Arthropoda</taxon>
        <taxon>Hexapoda</taxon>
        <taxon>Insecta</taxon>
        <taxon>Pterygota</taxon>
        <taxon>Neoptera</taxon>
        <taxon>Endopterygota</taxon>
        <taxon>Lepidoptera</taxon>
        <taxon>Glossata</taxon>
        <taxon>Ditrysia</taxon>
        <taxon>Tineoidea</taxon>
        <taxon>Psychidae</taxon>
        <taxon>Oiketicinae</taxon>
        <taxon>Eumeta</taxon>
    </lineage>
</organism>
<dbReference type="STRING" id="151549.A0A4C1UKV2"/>
<dbReference type="InterPro" id="IPR036397">
    <property type="entry name" value="RNaseH_sf"/>
</dbReference>
<name>A0A4C1UKV2_EUMVA</name>
<dbReference type="InterPro" id="IPR052709">
    <property type="entry name" value="Transposase-MT_Hybrid"/>
</dbReference>
<gene>
    <name evidence="1" type="ORF">EVAR_18233_1</name>
</gene>
<dbReference type="GO" id="GO:0003676">
    <property type="term" value="F:nucleic acid binding"/>
    <property type="evidence" value="ECO:0007669"/>
    <property type="project" value="InterPro"/>
</dbReference>
<reference evidence="1 2" key="1">
    <citation type="journal article" date="2019" name="Commun. Biol.">
        <title>The bagworm genome reveals a unique fibroin gene that provides high tensile strength.</title>
        <authorList>
            <person name="Kono N."/>
            <person name="Nakamura H."/>
            <person name="Ohtoshi R."/>
            <person name="Tomita M."/>
            <person name="Numata K."/>
            <person name="Arakawa K."/>
        </authorList>
    </citation>
    <scope>NUCLEOTIDE SEQUENCE [LARGE SCALE GENOMIC DNA]</scope>
</reference>
<dbReference type="OrthoDB" id="10017160at2759"/>
<dbReference type="AlphaFoldDB" id="A0A4C1UKV2"/>